<dbReference type="EMBL" id="CM042014">
    <property type="protein sequence ID" value="KAI3722228.1"/>
    <property type="molecule type" value="Genomic_DNA"/>
</dbReference>
<gene>
    <name evidence="1" type="ORF">L2E82_33259</name>
</gene>
<keyword evidence="2" id="KW-1185">Reference proteome</keyword>
<reference evidence="2" key="1">
    <citation type="journal article" date="2022" name="Mol. Ecol. Resour.">
        <title>The genomes of chicory, endive, great burdock and yacon provide insights into Asteraceae palaeo-polyploidization history and plant inulin production.</title>
        <authorList>
            <person name="Fan W."/>
            <person name="Wang S."/>
            <person name="Wang H."/>
            <person name="Wang A."/>
            <person name="Jiang F."/>
            <person name="Liu H."/>
            <person name="Zhao H."/>
            <person name="Xu D."/>
            <person name="Zhang Y."/>
        </authorList>
    </citation>
    <scope>NUCLEOTIDE SEQUENCE [LARGE SCALE GENOMIC DNA]</scope>
    <source>
        <strain evidence="2">cv. Punajuju</strain>
    </source>
</reference>
<name>A0ACB9BJX8_CICIN</name>
<dbReference type="Proteomes" id="UP001055811">
    <property type="component" value="Linkage Group LG06"/>
</dbReference>
<protein>
    <submittedName>
        <fullName evidence="1">Uncharacterized protein</fullName>
    </submittedName>
</protein>
<accession>A0ACB9BJX8</accession>
<comment type="caution">
    <text evidence="1">The sequence shown here is derived from an EMBL/GenBank/DDBJ whole genome shotgun (WGS) entry which is preliminary data.</text>
</comment>
<evidence type="ECO:0000313" key="1">
    <source>
        <dbReference type="EMBL" id="KAI3722228.1"/>
    </source>
</evidence>
<evidence type="ECO:0000313" key="2">
    <source>
        <dbReference type="Proteomes" id="UP001055811"/>
    </source>
</evidence>
<organism evidence="1 2">
    <name type="scientific">Cichorium intybus</name>
    <name type="common">Chicory</name>
    <dbReference type="NCBI Taxonomy" id="13427"/>
    <lineage>
        <taxon>Eukaryota</taxon>
        <taxon>Viridiplantae</taxon>
        <taxon>Streptophyta</taxon>
        <taxon>Embryophyta</taxon>
        <taxon>Tracheophyta</taxon>
        <taxon>Spermatophyta</taxon>
        <taxon>Magnoliopsida</taxon>
        <taxon>eudicotyledons</taxon>
        <taxon>Gunneridae</taxon>
        <taxon>Pentapetalae</taxon>
        <taxon>asterids</taxon>
        <taxon>campanulids</taxon>
        <taxon>Asterales</taxon>
        <taxon>Asteraceae</taxon>
        <taxon>Cichorioideae</taxon>
        <taxon>Cichorieae</taxon>
        <taxon>Cichoriinae</taxon>
        <taxon>Cichorium</taxon>
    </lineage>
</organism>
<reference evidence="1 2" key="2">
    <citation type="journal article" date="2022" name="Mol. Ecol. Resour.">
        <title>The genomes of chicory, endive, great burdock and yacon provide insights into Asteraceae paleo-polyploidization history and plant inulin production.</title>
        <authorList>
            <person name="Fan W."/>
            <person name="Wang S."/>
            <person name="Wang H."/>
            <person name="Wang A."/>
            <person name="Jiang F."/>
            <person name="Liu H."/>
            <person name="Zhao H."/>
            <person name="Xu D."/>
            <person name="Zhang Y."/>
        </authorList>
    </citation>
    <scope>NUCLEOTIDE SEQUENCE [LARGE SCALE GENOMIC DNA]</scope>
    <source>
        <strain evidence="2">cv. Punajuju</strain>
        <tissue evidence="1">Leaves</tissue>
    </source>
</reference>
<proteinExistence type="predicted"/>
<sequence>MCLTMEKHQRNLEEQVIRENIALFVPKIDFTAPGNPCSGIKDIAGNNIIYENQTSSKDMREEEEKLVVVASDESGRQVRRWSGRSVMNDLGLQNKPPKNCSGEG</sequence>